<dbReference type="Proteomes" id="UP000655225">
    <property type="component" value="Unassembled WGS sequence"/>
</dbReference>
<dbReference type="EMBL" id="JABCRI010000017">
    <property type="protein sequence ID" value="KAF8391422.1"/>
    <property type="molecule type" value="Genomic_DNA"/>
</dbReference>
<evidence type="ECO:0000313" key="1">
    <source>
        <dbReference type="EMBL" id="KAF8391422.1"/>
    </source>
</evidence>
<reference evidence="1 2" key="1">
    <citation type="submission" date="2020-04" db="EMBL/GenBank/DDBJ databases">
        <title>Plant Genome Project.</title>
        <authorList>
            <person name="Zhang R.-G."/>
        </authorList>
    </citation>
    <scope>NUCLEOTIDE SEQUENCE [LARGE SCALE GENOMIC DNA]</scope>
    <source>
        <strain evidence="1">YNK0</strain>
        <tissue evidence="1">Leaf</tissue>
    </source>
</reference>
<dbReference type="AlphaFoldDB" id="A0A834YN67"/>
<proteinExistence type="predicted"/>
<comment type="caution">
    <text evidence="1">The sequence shown here is derived from an EMBL/GenBank/DDBJ whole genome shotgun (WGS) entry which is preliminary data.</text>
</comment>
<sequence length="133" mass="15268">MWFRVEVLFIDMIHEGLINVKRESTQAWMNSMVKMTLLTNIATEGRPESIDREDYIVSIRRNVEELDLDFSLNLDGAPAPYILPQYLYTNASLPELRLSLLQYQASSGNFLETAQEFVSGSGLKKLIIRTRPL</sequence>
<evidence type="ECO:0000313" key="2">
    <source>
        <dbReference type="Proteomes" id="UP000655225"/>
    </source>
</evidence>
<accession>A0A834YN67</accession>
<name>A0A834YN67_TETSI</name>
<gene>
    <name evidence="1" type="ORF">HHK36_023727</name>
</gene>
<protein>
    <submittedName>
        <fullName evidence="1">Uncharacterized protein</fullName>
    </submittedName>
</protein>
<organism evidence="1 2">
    <name type="scientific">Tetracentron sinense</name>
    <name type="common">Spur-leaf</name>
    <dbReference type="NCBI Taxonomy" id="13715"/>
    <lineage>
        <taxon>Eukaryota</taxon>
        <taxon>Viridiplantae</taxon>
        <taxon>Streptophyta</taxon>
        <taxon>Embryophyta</taxon>
        <taxon>Tracheophyta</taxon>
        <taxon>Spermatophyta</taxon>
        <taxon>Magnoliopsida</taxon>
        <taxon>Trochodendrales</taxon>
        <taxon>Trochodendraceae</taxon>
        <taxon>Tetracentron</taxon>
    </lineage>
</organism>
<keyword evidence="2" id="KW-1185">Reference proteome</keyword>